<dbReference type="EMBL" id="UZAF01017476">
    <property type="protein sequence ID" value="VDO42047.1"/>
    <property type="molecule type" value="Genomic_DNA"/>
</dbReference>
<sequence length="66" mass="7306">MFSFELENHVWAATAAPSRASTLGGRQARSAERHNIANNEAPEIGRSAFPEQKQNSRDEHGVRNTT</sequence>
<keyword evidence="3" id="KW-1185">Reference proteome</keyword>
<protein>
    <submittedName>
        <fullName evidence="2 4">Uncharacterized protein</fullName>
    </submittedName>
</protein>
<evidence type="ECO:0000313" key="3">
    <source>
        <dbReference type="Proteomes" id="UP000268014"/>
    </source>
</evidence>
<accession>A0A0N4WJF6</accession>
<dbReference type="AlphaFoldDB" id="A0A0N4WJF6"/>
<feature type="compositionally biased region" description="Basic and acidic residues" evidence="1">
    <location>
        <begin position="54"/>
        <end position="66"/>
    </location>
</feature>
<dbReference type="WBParaSite" id="HPLM_0001114401-mRNA-1">
    <property type="protein sequence ID" value="HPLM_0001114401-mRNA-1"/>
    <property type="gene ID" value="HPLM_0001114401"/>
</dbReference>
<evidence type="ECO:0000313" key="4">
    <source>
        <dbReference type="WBParaSite" id="HPLM_0001114401-mRNA-1"/>
    </source>
</evidence>
<reference evidence="4" key="1">
    <citation type="submission" date="2017-02" db="UniProtKB">
        <authorList>
            <consortium name="WormBaseParasite"/>
        </authorList>
    </citation>
    <scope>IDENTIFICATION</scope>
</reference>
<dbReference type="Proteomes" id="UP000268014">
    <property type="component" value="Unassembled WGS sequence"/>
</dbReference>
<evidence type="ECO:0000256" key="1">
    <source>
        <dbReference type="SAM" id="MobiDB-lite"/>
    </source>
</evidence>
<reference evidence="2 3" key="2">
    <citation type="submission" date="2018-11" db="EMBL/GenBank/DDBJ databases">
        <authorList>
            <consortium name="Pathogen Informatics"/>
        </authorList>
    </citation>
    <scope>NUCLEOTIDE SEQUENCE [LARGE SCALE GENOMIC DNA]</scope>
    <source>
        <strain evidence="2 3">MHpl1</strain>
    </source>
</reference>
<organism evidence="4">
    <name type="scientific">Haemonchus placei</name>
    <name type="common">Barber's pole worm</name>
    <dbReference type="NCBI Taxonomy" id="6290"/>
    <lineage>
        <taxon>Eukaryota</taxon>
        <taxon>Metazoa</taxon>
        <taxon>Ecdysozoa</taxon>
        <taxon>Nematoda</taxon>
        <taxon>Chromadorea</taxon>
        <taxon>Rhabditida</taxon>
        <taxon>Rhabditina</taxon>
        <taxon>Rhabditomorpha</taxon>
        <taxon>Strongyloidea</taxon>
        <taxon>Trichostrongylidae</taxon>
        <taxon>Haemonchus</taxon>
    </lineage>
</organism>
<gene>
    <name evidence="2" type="ORF">HPLM_LOCUS11136</name>
</gene>
<feature type="region of interest" description="Disordered" evidence="1">
    <location>
        <begin position="17"/>
        <end position="66"/>
    </location>
</feature>
<name>A0A0N4WJF6_HAEPC</name>
<proteinExistence type="predicted"/>
<evidence type="ECO:0000313" key="2">
    <source>
        <dbReference type="EMBL" id="VDO42047.1"/>
    </source>
</evidence>